<proteinExistence type="predicted"/>
<accession>A0A1I8EII2</accession>
<dbReference type="WBParaSite" id="maker-PairedContig_2287-snap-gene-0.3-mRNA-1">
    <property type="protein sequence ID" value="maker-PairedContig_2287-snap-gene-0.3-mRNA-1"/>
    <property type="gene ID" value="maker-PairedContig_2287-snap-gene-0.3"/>
</dbReference>
<reference evidence="1" key="1">
    <citation type="submission" date="2016-11" db="UniProtKB">
        <authorList>
            <consortium name="WormBaseParasite"/>
        </authorList>
    </citation>
    <scope>IDENTIFICATION</scope>
    <source>
        <strain evidence="1">pt0022</strain>
    </source>
</reference>
<dbReference type="AlphaFoldDB" id="A0A1I8EII2"/>
<protein>
    <submittedName>
        <fullName evidence="1">Uncharacterized protein</fullName>
    </submittedName>
</protein>
<sequence>MWLITTKQNCYTGDELV</sequence>
<name>A0A1I8EII2_WUCBA</name>
<evidence type="ECO:0000313" key="1">
    <source>
        <dbReference type="WBParaSite" id="maker-PairedContig_2287-snap-gene-0.3-mRNA-1"/>
    </source>
</evidence>
<organism evidence="1">
    <name type="scientific">Wuchereria bancrofti</name>
    <dbReference type="NCBI Taxonomy" id="6293"/>
    <lineage>
        <taxon>Eukaryota</taxon>
        <taxon>Metazoa</taxon>
        <taxon>Ecdysozoa</taxon>
        <taxon>Nematoda</taxon>
        <taxon>Chromadorea</taxon>
        <taxon>Rhabditida</taxon>
        <taxon>Spirurina</taxon>
        <taxon>Spiruromorpha</taxon>
        <taxon>Filarioidea</taxon>
        <taxon>Onchocercidae</taxon>
        <taxon>Wuchereria</taxon>
    </lineage>
</organism>